<comment type="subcellular location">
    <subcellularLocation>
        <location evidence="1">Membrane</location>
        <topology evidence="1">Single-pass type I membrane protein</topology>
    </subcellularLocation>
</comment>
<keyword evidence="5 9" id="KW-0472">Membrane</keyword>
<dbReference type="InterPro" id="IPR013783">
    <property type="entry name" value="Ig-like_fold"/>
</dbReference>
<feature type="compositionally biased region" description="Low complexity" evidence="8">
    <location>
        <begin position="479"/>
        <end position="490"/>
    </location>
</feature>
<evidence type="ECO:0000256" key="1">
    <source>
        <dbReference type="ARBA" id="ARBA00004479"/>
    </source>
</evidence>
<organism evidence="11 12">
    <name type="scientific">Sphaeramia orbicularis</name>
    <name type="common">orbiculate cardinalfish</name>
    <dbReference type="NCBI Taxonomy" id="375764"/>
    <lineage>
        <taxon>Eukaryota</taxon>
        <taxon>Metazoa</taxon>
        <taxon>Chordata</taxon>
        <taxon>Craniata</taxon>
        <taxon>Vertebrata</taxon>
        <taxon>Euteleostomi</taxon>
        <taxon>Actinopterygii</taxon>
        <taxon>Neopterygii</taxon>
        <taxon>Teleostei</taxon>
        <taxon>Neoteleostei</taxon>
        <taxon>Acanthomorphata</taxon>
        <taxon>Gobiaria</taxon>
        <taxon>Kurtiformes</taxon>
        <taxon>Apogonoidei</taxon>
        <taxon>Apogonidae</taxon>
        <taxon>Apogoninae</taxon>
        <taxon>Sphaeramia</taxon>
    </lineage>
</organism>
<dbReference type="GO" id="GO:0016064">
    <property type="term" value="P:immunoglobulin mediated immune response"/>
    <property type="evidence" value="ECO:0007669"/>
    <property type="project" value="TreeGrafter"/>
</dbReference>
<gene>
    <name evidence="11" type="primary">LOC115411933</name>
</gene>
<reference evidence="11" key="1">
    <citation type="submission" date="2019-06" db="EMBL/GenBank/DDBJ databases">
        <authorList>
            <consortium name="Wellcome Sanger Institute Data Sharing"/>
        </authorList>
    </citation>
    <scope>NUCLEOTIDE SEQUENCE [LARGE SCALE GENOMIC DNA]</scope>
</reference>
<keyword evidence="12" id="KW-1185">Reference proteome</keyword>
<proteinExistence type="predicted"/>
<evidence type="ECO:0000256" key="4">
    <source>
        <dbReference type="ARBA" id="ARBA00022989"/>
    </source>
</evidence>
<dbReference type="PANTHER" id="PTHR23037:SF42">
    <property type="entry name" value="CYTOKINE RECEPTOR COMMON SUBUNIT GAMMA ISOFORM X1-RELATED"/>
    <property type="match status" value="1"/>
</dbReference>
<sequence>MSAVVGVRRVGHRMYMILLILGRIWTALTISGADTGLNLLCTNDYEESMSCNFYAQNCSDYRMTLKNEEAEEKCSFSPCDRGCCCSINMVLVDGEVFIATVLKGNQSVESKQISIRDSIKPKTPSIVSVEEFRGNFEIQWMTNVVKKSILDDLKAVVTYWKKGTNETKTENLTANINKLSFHEISGRDLEPSTTYVVSLKTYTPLSGRFSDSSNEKEFTTAVSPFSLQMVIIFILSIAAIIVSCAIFGSYVKLKTNWWDRPVKCEKPTILDIQPKTPKILTPVLPIIYPVSVEPTTPDAGKTGSKESLAYSSSGSPKSSGISMGSSSSSYANTEPVDVINSVKAALMKTFPSFGPVSPGATNLLEESDKDSGLLSSTYNPFDVRAEASSSGSSCFYNKTYSIVIPSSPQQILTGVSEIQTQAEMPCESAYHPSETDMSTCQAQPLINISPVVSPAMTTDMSYQQCNNADSGGFSYAEDSSQSSLSSGSESQCDDFNEMMSDCMKENMPGEEVTRCDENPCYGGVPQDLHSSPLVDYEYQAFQSVVKQPDIVIPESRYSENAPDESKPILPEIMTNTQSTVGLPVCQRPILPFISADQSTSLFVDSGYQSV</sequence>
<feature type="transmembrane region" description="Helical" evidence="9">
    <location>
        <begin position="225"/>
        <end position="251"/>
    </location>
</feature>
<dbReference type="GeneID" id="115411933"/>
<dbReference type="InParanoid" id="A0A673BS56"/>
<dbReference type="PANTHER" id="PTHR23037">
    <property type="entry name" value="CYTOKINE RECEPTOR"/>
    <property type="match status" value="1"/>
</dbReference>
<reference evidence="11" key="3">
    <citation type="submission" date="2025-09" db="UniProtKB">
        <authorList>
            <consortium name="Ensembl"/>
        </authorList>
    </citation>
    <scope>IDENTIFICATION</scope>
</reference>
<dbReference type="RefSeq" id="XP_029980101.1">
    <property type="nucleotide sequence ID" value="XM_030124241.1"/>
</dbReference>
<evidence type="ECO:0000259" key="10">
    <source>
        <dbReference type="PROSITE" id="PS50853"/>
    </source>
</evidence>
<dbReference type="InterPro" id="IPR036116">
    <property type="entry name" value="FN3_sf"/>
</dbReference>
<keyword evidence="3" id="KW-0732">Signal</keyword>
<dbReference type="GO" id="GO:0004896">
    <property type="term" value="F:cytokine receptor activity"/>
    <property type="evidence" value="ECO:0007669"/>
    <property type="project" value="TreeGrafter"/>
</dbReference>
<evidence type="ECO:0000313" key="12">
    <source>
        <dbReference type="Proteomes" id="UP000472271"/>
    </source>
</evidence>
<evidence type="ECO:0000313" key="11">
    <source>
        <dbReference type="Ensembl" id="ENSSORP00005044635.1"/>
    </source>
</evidence>
<accession>A0A673BS56</accession>
<dbReference type="Gene3D" id="2.60.40.10">
    <property type="entry name" value="Immunoglobulins"/>
    <property type="match status" value="1"/>
</dbReference>
<evidence type="ECO:0000256" key="8">
    <source>
        <dbReference type="SAM" id="MobiDB-lite"/>
    </source>
</evidence>
<dbReference type="Ensembl" id="ENSSORT00005045759.1">
    <property type="protein sequence ID" value="ENSSORP00005044635.1"/>
    <property type="gene ID" value="ENSSORG00005020546.1"/>
</dbReference>
<protein>
    <submittedName>
        <fullName evidence="11">Uncharacterized LOC115411933</fullName>
    </submittedName>
</protein>
<feature type="region of interest" description="Disordered" evidence="8">
    <location>
        <begin position="295"/>
        <end position="331"/>
    </location>
</feature>
<keyword evidence="4 9" id="KW-1133">Transmembrane helix</keyword>
<dbReference type="InterPro" id="IPR003961">
    <property type="entry name" value="FN3_dom"/>
</dbReference>
<dbReference type="AlphaFoldDB" id="A0A673BS56"/>
<reference evidence="11" key="2">
    <citation type="submission" date="2025-08" db="UniProtKB">
        <authorList>
            <consortium name="Ensembl"/>
        </authorList>
    </citation>
    <scope>IDENTIFICATION</scope>
</reference>
<keyword evidence="6" id="KW-0675">Receptor</keyword>
<keyword evidence="2 9" id="KW-0812">Transmembrane</keyword>
<evidence type="ECO:0000256" key="2">
    <source>
        <dbReference type="ARBA" id="ARBA00022692"/>
    </source>
</evidence>
<evidence type="ECO:0000256" key="9">
    <source>
        <dbReference type="SAM" id="Phobius"/>
    </source>
</evidence>
<feature type="domain" description="Fibronectin type-III" evidence="10">
    <location>
        <begin position="120"/>
        <end position="223"/>
    </location>
</feature>
<dbReference type="SUPFAM" id="SSF49265">
    <property type="entry name" value="Fibronectin type III"/>
    <property type="match status" value="1"/>
</dbReference>
<dbReference type="Proteomes" id="UP000472271">
    <property type="component" value="Chromosome 3"/>
</dbReference>
<dbReference type="GO" id="GO:0009897">
    <property type="term" value="C:external side of plasma membrane"/>
    <property type="evidence" value="ECO:0007669"/>
    <property type="project" value="TreeGrafter"/>
</dbReference>
<dbReference type="PROSITE" id="PS50853">
    <property type="entry name" value="FN3"/>
    <property type="match status" value="1"/>
</dbReference>
<feature type="compositionally biased region" description="Low complexity" evidence="8">
    <location>
        <begin position="311"/>
        <end position="329"/>
    </location>
</feature>
<evidence type="ECO:0000256" key="6">
    <source>
        <dbReference type="ARBA" id="ARBA00023170"/>
    </source>
</evidence>
<evidence type="ECO:0000256" key="7">
    <source>
        <dbReference type="ARBA" id="ARBA00023180"/>
    </source>
</evidence>
<evidence type="ECO:0000256" key="5">
    <source>
        <dbReference type="ARBA" id="ARBA00023136"/>
    </source>
</evidence>
<feature type="region of interest" description="Disordered" evidence="8">
    <location>
        <begin position="472"/>
        <end position="491"/>
    </location>
</feature>
<keyword evidence="7" id="KW-0325">Glycoprotein</keyword>
<name>A0A673BS56_9TELE</name>
<evidence type="ECO:0000256" key="3">
    <source>
        <dbReference type="ARBA" id="ARBA00022729"/>
    </source>
</evidence>